<evidence type="ECO:0000313" key="2">
    <source>
        <dbReference type="EMBL" id="BDD12793.1"/>
    </source>
</evidence>
<evidence type="ECO:0000256" key="1">
    <source>
        <dbReference type="SAM" id="Coils"/>
    </source>
</evidence>
<sequence>MINIRAVKIEINTNSGLFGAEYTFEKGFNIIRGNNTSGKSSLFQSILYCLGFEELIGGKNEKTMQSVLKDIVEYPKDTFHQVLQSFVSLEFENSDKRIVTAKRGVKCEGRASQLIDVFNGALLTGENKVIDSQPMYIHDKGGASDDIYGYHLFLENFLGWSLPSVLTKSGDKRKIYLQQIAPSFIIEQKSGWSDFLATMPFYSLTNKEARVIEFVLDLDVYENKQKKLKLNTSKRILEEKWANLFKQLTRFAEKGRGKLYGFESKPTIINDTNSISILLSKDEEQYTIPDFIDLQTKELELVKNIIIPKVSEKIEQNEAELDSLNESINTNYLNYQIISEELGFDKDKLARYRVQIESLKEDLRKNKGAQKVKKLGAEINSKIAQDICPTCEQPVKDSLLPTEIAQTPMLIEDNIAFIEAQIKMIKVYIEGLEFKIKTKEARQKRIRLNLSNKRQQLRKIKKELISDDRLPSEVEIERKLNIKKRIEFYTKYLEDFNEYIEEIQELSNGYAQILSDTDKLPNDYFSSNDRKKLEYLLQEFKRLIGRFEYTSKSNDLINISLDNYLPVAQTQFGEDLKSYDLRFDSGASDFIRCIWAYTCSLYLTSKQFDCNHPNLMMFDEPKQQDISINHFRNFLTELSGYKGVQILLFASFENSDDSFKTATQGLNFTLSYIDKKLIKPINYEL</sequence>
<dbReference type="AlphaFoldDB" id="A0AAU9CRL3"/>
<keyword evidence="1" id="KW-0175">Coiled coil</keyword>
<keyword evidence="2" id="KW-0614">Plasmid</keyword>
<evidence type="ECO:0008006" key="4">
    <source>
        <dbReference type="Google" id="ProtNLM"/>
    </source>
</evidence>
<geneLocation type="plasmid" evidence="2 3">
    <name>pFA6</name>
</geneLocation>
<dbReference type="RefSeq" id="WP_338395936.1">
    <property type="nucleotide sequence ID" value="NZ_AP025320.1"/>
</dbReference>
<dbReference type="InterPro" id="IPR027417">
    <property type="entry name" value="P-loop_NTPase"/>
</dbReference>
<name>A0AAU9CRL3_9BACT</name>
<feature type="coiled-coil region" evidence="1">
    <location>
        <begin position="307"/>
        <end position="369"/>
    </location>
</feature>
<organism evidence="2 3">
    <name type="scientific">Fulvitalea axinellae</name>
    <dbReference type="NCBI Taxonomy" id="1182444"/>
    <lineage>
        <taxon>Bacteria</taxon>
        <taxon>Pseudomonadati</taxon>
        <taxon>Bacteroidota</taxon>
        <taxon>Cytophagia</taxon>
        <taxon>Cytophagales</taxon>
        <taxon>Persicobacteraceae</taxon>
        <taxon>Fulvitalea</taxon>
    </lineage>
</organism>
<keyword evidence="3" id="KW-1185">Reference proteome</keyword>
<dbReference type="KEGG" id="fax:FUAX_52250"/>
<dbReference type="EMBL" id="AP025320">
    <property type="protein sequence ID" value="BDD12793.1"/>
    <property type="molecule type" value="Genomic_DNA"/>
</dbReference>
<evidence type="ECO:0000313" key="3">
    <source>
        <dbReference type="Proteomes" id="UP001348817"/>
    </source>
</evidence>
<protein>
    <recommendedName>
        <fullName evidence="4">Rad50/SbcC-type AAA domain-containing protein</fullName>
    </recommendedName>
</protein>
<dbReference type="Proteomes" id="UP001348817">
    <property type="component" value="Plasmid pFA6"/>
</dbReference>
<gene>
    <name evidence="2" type="ORF">FUAX_52250</name>
</gene>
<reference evidence="2 3" key="1">
    <citation type="submission" date="2021-12" db="EMBL/GenBank/DDBJ databases">
        <title>Genome sequencing of bacteria with rrn-lacking chromosome and rrn-plasmid.</title>
        <authorList>
            <person name="Anda M."/>
            <person name="Iwasaki W."/>
        </authorList>
    </citation>
    <scope>NUCLEOTIDE SEQUENCE [LARGE SCALE GENOMIC DNA]</scope>
    <source>
        <strain evidence="2 3">DSM 100852</strain>
        <plasmid evidence="2 3">pFA6</plasmid>
    </source>
</reference>
<dbReference type="Gene3D" id="3.40.50.300">
    <property type="entry name" value="P-loop containing nucleotide triphosphate hydrolases"/>
    <property type="match status" value="1"/>
</dbReference>
<accession>A0AAU9CRL3</accession>
<proteinExistence type="predicted"/>